<dbReference type="Proteomes" id="UP000031599">
    <property type="component" value="Unassembled WGS sequence"/>
</dbReference>
<keyword evidence="6" id="KW-0479">Metal-binding</keyword>
<dbReference type="SFLD" id="SFLDS00029">
    <property type="entry name" value="Radical_SAM"/>
    <property type="match status" value="1"/>
</dbReference>
<evidence type="ECO:0000313" key="10">
    <source>
        <dbReference type="EMBL" id="KIG13367.1"/>
    </source>
</evidence>
<evidence type="ECO:0000256" key="7">
    <source>
        <dbReference type="ARBA" id="ARBA00022898"/>
    </source>
</evidence>
<evidence type="ECO:0000256" key="4">
    <source>
        <dbReference type="ARBA" id="ARBA00022485"/>
    </source>
</evidence>
<evidence type="ECO:0000256" key="8">
    <source>
        <dbReference type="ARBA" id="ARBA00023004"/>
    </source>
</evidence>
<proteinExistence type="inferred from homology"/>
<name>A0A0C2CZS1_9BACT</name>
<keyword evidence="8" id="KW-0408">Iron</keyword>
<dbReference type="PANTHER" id="PTHR30538">
    <property type="entry name" value="LYSINE 2,3-AMINOMUTASE-RELATED"/>
    <property type="match status" value="1"/>
</dbReference>
<evidence type="ECO:0000256" key="2">
    <source>
        <dbReference type="ARBA" id="ARBA00001966"/>
    </source>
</evidence>
<dbReference type="PANTHER" id="PTHR30538:SF0">
    <property type="entry name" value="L-LYSINE 2,3-AMINOMUTASE AQ_1632-RELATED"/>
    <property type="match status" value="1"/>
</dbReference>
<dbReference type="InterPro" id="IPR058240">
    <property type="entry name" value="rSAM_sf"/>
</dbReference>
<keyword evidence="9" id="KW-0411">Iron-sulfur</keyword>
<dbReference type="GO" id="GO:0003824">
    <property type="term" value="F:catalytic activity"/>
    <property type="evidence" value="ECO:0007669"/>
    <property type="project" value="InterPro"/>
</dbReference>
<gene>
    <name evidence="10" type="ORF">DB30_08134</name>
</gene>
<dbReference type="InterPro" id="IPR007197">
    <property type="entry name" value="rSAM"/>
</dbReference>
<dbReference type="GO" id="GO:0051539">
    <property type="term" value="F:4 iron, 4 sulfur cluster binding"/>
    <property type="evidence" value="ECO:0007669"/>
    <property type="project" value="UniProtKB-KW"/>
</dbReference>
<keyword evidence="7" id="KW-0663">Pyridoxal phosphate</keyword>
<evidence type="ECO:0000256" key="9">
    <source>
        <dbReference type="ARBA" id="ARBA00023014"/>
    </source>
</evidence>
<comment type="cofactor">
    <cofactor evidence="2">
        <name>[4Fe-4S] cluster</name>
        <dbReference type="ChEBI" id="CHEBI:49883"/>
    </cofactor>
</comment>
<comment type="caution">
    <text evidence="10">The sequence shown here is derived from an EMBL/GenBank/DDBJ whole genome shotgun (WGS) entry which is preliminary data.</text>
</comment>
<organism evidence="10 11">
    <name type="scientific">Enhygromyxa salina</name>
    <dbReference type="NCBI Taxonomy" id="215803"/>
    <lineage>
        <taxon>Bacteria</taxon>
        <taxon>Pseudomonadati</taxon>
        <taxon>Myxococcota</taxon>
        <taxon>Polyangia</taxon>
        <taxon>Nannocystales</taxon>
        <taxon>Nannocystaceae</taxon>
        <taxon>Enhygromyxa</taxon>
    </lineage>
</organism>
<evidence type="ECO:0000256" key="3">
    <source>
        <dbReference type="ARBA" id="ARBA00008703"/>
    </source>
</evidence>
<comment type="cofactor">
    <cofactor evidence="1">
        <name>pyridoxal 5'-phosphate</name>
        <dbReference type="ChEBI" id="CHEBI:597326"/>
    </cofactor>
</comment>
<dbReference type="Gene3D" id="3.20.20.70">
    <property type="entry name" value="Aldolase class I"/>
    <property type="match status" value="1"/>
</dbReference>
<keyword evidence="5" id="KW-0949">S-adenosyl-L-methionine</keyword>
<sequence length="447" mass="50572">MSSSESPRYRAITRANVGRLPEWAGLPKDLQDAIRVVSTVLPFKTNHYVVSELIDWDRVPDDPIFQMTFVQPKMLAPADYARMADLVHGEAPTARIKAAADEIRLRLNPHPAGQLTHNVPILGGRRLSGMQHKYRNTLLFFPSQGQTCHAYCTFCFRWAQFVGLTDMKFEARETTDVTAYLRAHPEIRDVLVTGGDPLVMGASTLERYLEPLLAPEFEQVDVRIGTKSVAYWPQRFVSDPDADALLRVFERVTASGRHLSIMGHYTHPRELSTPVAQQAIARIRSTGAQIRMQSPLLRHINDEPQTWAQLWSAGVRLGCVPYYMFVERDTGPRGYFQVPLERAWQIFRDAYQQVSGLARTVRGPSMSTFAGKIAIDGVVEIAGERVFALSFLQARDPAWVRRPFYAAYDPRASWLDELRPAFGADQFFFESAPAQRRAGGRRLDVIH</sequence>
<evidence type="ECO:0000256" key="1">
    <source>
        <dbReference type="ARBA" id="ARBA00001933"/>
    </source>
</evidence>
<evidence type="ECO:0000256" key="5">
    <source>
        <dbReference type="ARBA" id="ARBA00022691"/>
    </source>
</evidence>
<keyword evidence="4" id="KW-0004">4Fe-4S</keyword>
<dbReference type="AlphaFoldDB" id="A0A0C2CZS1"/>
<dbReference type="RefSeq" id="WP_052555845.1">
    <property type="nucleotide sequence ID" value="NZ_JMCC02000099.1"/>
</dbReference>
<protein>
    <submittedName>
        <fullName evidence="10">Lysine 2,3-aminomutase</fullName>
    </submittedName>
</protein>
<reference evidence="10 11" key="1">
    <citation type="submission" date="2014-12" db="EMBL/GenBank/DDBJ databases">
        <title>Genome assembly of Enhygromyxa salina DSM 15201.</title>
        <authorList>
            <person name="Sharma G."/>
            <person name="Subramanian S."/>
        </authorList>
    </citation>
    <scope>NUCLEOTIDE SEQUENCE [LARGE SCALE GENOMIC DNA]</scope>
    <source>
        <strain evidence="10 11">DSM 15201</strain>
    </source>
</reference>
<dbReference type="InterPro" id="IPR003739">
    <property type="entry name" value="Lys_aminomutase/Glu_NH3_mut"/>
</dbReference>
<evidence type="ECO:0000256" key="6">
    <source>
        <dbReference type="ARBA" id="ARBA00022723"/>
    </source>
</evidence>
<dbReference type="InterPro" id="IPR013785">
    <property type="entry name" value="Aldolase_TIM"/>
</dbReference>
<dbReference type="GO" id="GO:0046872">
    <property type="term" value="F:metal ion binding"/>
    <property type="evidence" value="ECO:0007669"/>
    <property type="project" value="UniProtKB-KW"/>
</dbReference>
<accession>A0A0C2CZS1</accession>
<dbReference type="SFLD" id="SFLDG01070">
    <property type="entry name" value="PLP-dependent"/>
    <property type="match status" value="1"/>
</dbReference>
<comment type="similarity">
    <text evidence="3">Belongs to the radical SAM superfamily. KamA family.</text>
</comment>
<evidence type="ECO:0000313" key="11">
    <source>
        <dbReference type="Proteomes" id="UP000031599"/>
    </source>
</evidence>
<dbReference type="SUPFAM" id="SSF102114">
    <property type="entry name" value="Radical SAM enzymes"/>
    <property type="match status" value="1"/>
</dbReference>
<dbReference type="EMBL" id="JMCC02000099">
    <property type="protein sequence ID" value="KIG13367.1"/>
    <property type="molecule type" value="Genomic_DNA"/>
</dbReference>